<dbReference type="Gene3D" id="3.30.56.70">
    <property type="entry name" value="N2,N2-dimethylguanosine tRNA methyltransferase, C-terminal domain"/>
    <property type="match status" value="1"/>
</dbReference>
<dbReference type="Gene3D" id="3.40.50.150">
    <property type="entry name" value="Vaccinia Virus protein VP39"/>
    <property type="match status" value="1"/>
</dbReference>
<comment type="similarity">
    <text evidence="7">Belongs to the class I-like SAM-binding methyltransferase superfamily. Trm1 family.</text>
</comment>
<dbReference type="GO" id="GO:0000049">
    <property type="term" value="F:tRNA binding"/>
    <property type="evidence" value="ECO:0007669"/>
    <property type="project" value="UniProtKB-UniRule"/>
</dbReference>
<dbReference type="GO" id="GO:0002940">
    <property type="term" value="P:tRNA N2-guanine methylation"/>
    <property type="evidence" value="ECO:0007669"/>
    <property type="project" value="TreeGrafter"/>
</dbReference>
<keyword evidence="1 7" id="KW-0820">tRNA-binding</keyword>
<reference evidence="8" key="1">
    <citation type="submission" date="2018-02" db="EMBL/GenBank/DDBJ databases">
        <authorList>
            <person name="Cohen D.B."/>
            <person name="Kent A.D."/>
        </authorList>
    </citation>
    <scope>NUCLEOTIDE SEQUENCE</scope>
</reference>
<evidence type="ECO:0000256" key="6">
    <source>
        <dbReference type="ARBA" id="ARBA00022884"/>
    </source>
</evidence>
<dbReference type="EMBL" id="OIVN01006404">
    <property type="protein sequence ID" value="SPD32468.1"/>
    <property type="molecule type" value="Genomic_DNA"/>
</dbReference>
<proteinExistence type="inferred from homology"/>
<evidence type="ECO:0000256" key="3">
    <source>
        <dbReference type="ARBA" id="ARBA00022679"/>
    </source>
</evidence>
<dbReference type="GO" id="GO:0160104">
    <property type="term" value="F:tRNA (guanine(26)-N2)-dimethyltransferase activity"/>
    <property type="evidence" value="ECO:0007669"/>
    <property type="project" value="UniProtKB-UniRule"/>
</dbReference>
<keyword evidence="5 7" id="KW-0819">tRNA processing</keyword>
<keyword evidence="4 7" id="KW-0949">S-adenosyl-L-methionine</keyword>
<dbReference type="InterPro" id="IPR029063">
    <property type="entry name" value="SAM-dependent_MTases_sf"/>
</dbReference>
<dbReference type="SUPFAM" id="SSF53335">
    <property type="entry name" value="S-adenosyl-L-methionine-dependent methyltransferases"/>
    <property type="match status" value="1"/>
</dbReference>
<comment type="catalytic activity">
    <reaction evidence="7">
        <text>guanosine(26) in tRNA + 2 S-adenosyl-L-methionine = N(2)-dimethylguanosine(26) in tRNA + 2 S-adenosyl-L-homocysteine + 2 H(+)</text>
        <dbReference type="Rhea" id="RHEA:43140"/>
        <dbReference type="Rhea" id="RHEA-COMP:10359"/>
        <dbReference type="Rhea" id="RHEA-COMP:10360"/>
        <dbReference type="ChEBI" id="CHEBI:15378"/>
        <dbReference type="ChEBI" id="CHEBI:57856"/>
        <dbReference type="ChEBI" id="CHEBI:59789"/>
        <dbReference type="ChEBI" id="CHEBI:74269"/>
        <dbReference type="ChEBI" id="CHEBI:74513"/>
        <dbReference type="EC" id="2.1.1.216"/>
    </reaction>
</comment>
<dbReference type="InterPro" id="IPR002905">
    <property type="entry name" value="Trm1"/>
</dbReference>
<dbReference type="PANTHER" id="PTHR10631">
    <property type="entry name" value="N 2 ,N 2 -DIMETHYLGUANOSINE TRNA METHYLTRANSFERASE"/>
    <property type="match status" value="1"/>
</dbReference>
<evidence type="ECO:0000313" key="8">
    <source>
        <dbReference type="EMBL" id="SPD32468.1"/>
    </source>
</evidence>
<dbReference type="GO" id="GO:0005634">
    <property type="term" value="C:nucleus"/>
    <property type="evidence" value="ECO:0007669"/>
    <property type="project" value="TreeGrafter"/>
</dbReference>
<keyword evidence="3 7" id="KW-0808">Transferase</keyword>
<evidence type="ECO:0000256" key="7">
    <source>
        <dbReference type="PROSITE-ProRule" id="PRU00958"/>
    </source>
</evidence>
<evidence type="ECO:0000256" key="1">
    <source>
        <dbReference type="ARBA" id="ARBA00022555"/>
    </source>
</evidence>
<evidence type="ECO:0000256" key="5">
    <source>
        <dbReference type="ARBA" id="ARBA00022694"/>
    </source>
</evidence>
<dbReference type="PROSITE" id="PS51626">
    <property type="entry name" value="SAM_MT_TRM1"/>
    <property type="match status" value="1"/>
</dbReference>
<dbReference type="EC" id="2.1.1.216" evidence="7"/>
<gene>
    <name evidence="8" type="ORF">FSB_LOCUS60350</name>
</gene>
<evidence type="ECO:0000256" key="4">
    <source>
        <dbReference type="ARBA" id="ARBA00022691"/>
    </source>
</evidence>
<protein>
    <recommendedName>
        <fullName evidence="7">tRNA (guanine(26)-N(2))-dimethyltransferase</fullName>
        <ecNumber evidence="7">2.1.1.216</ecNumber>
    </recommendedName>
</protein>
<keyword evidence="2 7" id="KW-0489">Methyltransferase</keyword>
<dbReference type="FunFam" id="3.40.50.150:FF:000243">
    <property type="entry name" value="tRNA (guanine(26)-N(2))-dimethyltransferase"/>
    <property type="match status" value="1"/>
</dbReference>
<dbReference type="InterPro" id="IPR042296">
    <property type="entry name" value="tRNA_met_Trm1_C"/>
</dbReference>
<evidence type="ECO:0000256" key="2">
    <source>
        <dbReference type="ARBA" id="ARBA00022603"/>
    </source>
</evidence>
<dbReference type="Pfam" id="PF02005">
    <property type="entry name" value="TRM"/>
    <property type="match status" value="1"/>
</dbReference>
<name>A0A2N9J6K0_FAGSY</name>
<keyword evidence="6 7" id="KW-0694">RNA-binding</keyword>
<dbReference type="FunFam" id="3.30.56.70:FF:000001">
    <property type="entry name" value="tRNA (guanine(26)-N(2))-dimethyltransferase"/>
    <property type="match status" value="1"/>
</dbReference>
<dbReference type="PANTHER" id="PTHR10631:SF9">
    <property type="entry name" value="TRNA (GUANINE(26)-N(2))-DIMETHYLTRANSFERASE"/>
    <property type="match status" value="1"/>
</dbReference>
<accession>A0A2N9J6K0</accession>
<sequence>MLNLTPKTLSPSPFLFNPISQNPIFTVQFKPTTNANCKSDYHTERGLEFQAGETFFRHESATGRDLGVLAAYLHKKSKSKLRVLDALCGCGIRSLRYLVEAEADFVLANDGNDEYRRIISENLCRSRVPRGFGDDERRWAVTHFDANRLMTECYLQRDLFDLIDVDSFGSDSSFLRSAMNALKLDGLLYITSTDGYTSGGHRPSHSLAAYGAYVRPMPYSNEVGLRMLIGGAVKEASVLGYSVTPLFSYYSYHGPVFRVMLRLNRGKLVDDRYYGFISYCHQCGNSHSFSWDQLGQISCPCSDSKVSSSLVVSGPLWTGPLHDAAYVTEMLNLAEQRGWVGSGKGTHLEKLLKQMVDESDPNLPIGYIKMDEVASRAKINSPPLMTMMSTMHKEGYAASRSHIASNAIKTNCPMTVCIRIAKNLQQS</sequence>
<organism evidence="8">
    <name type="scientific">Fagus sylvatica</name>
    <name type="common">Beechnut</name>
    <dbReference type="NCBI Taxonomy" id="28930"/>
    <lineage>
        <taxon>Eukaryota</taxon>
        <taxon>Viridiplantae</taxon>
        <taxon>Streptophyta</taxon>
        <taxon>Embryophyta</taxon>
        <taxon>Tracheophyta</taxon>
        <taxon>Spermatophyta</taxon>
        <taxon>Magnoliopsida</taxon>
        <taxon>eudicotyledons</taxon>
        <taxon>Gunneridae</taxon>
        <taxon>Pentapetalae</taxon>
        <taxon>rosids</taxon>
        <taxon>fabids</taxon>
        <taxon>Fagales</taxon>
        <taxon>Fagaceae</taxon>
        <taxon>Fagus</taxon>
    </lineage>
</organism>
<dbReference type="AlphaFoldDB" id="A0A2N9J6K0"/>